<name>A0A450T8C9_9GAMM</name>
<gene>
    <name evidence="1" type="ORF">BECKFW1821C_GA0114237_100363</name>
</gene>
<dbReference type="EMBL" id="CAADFE010000003">
    <property type="protein sequence ID" value="VFJ62966.1"/>
    <property type="molecule type" value="Genomic_DNA"/>
</dbReference>
<dbReference type="NCBIfam" id="TIGR01509">
    <property type="entry name" value="HAD-SF-IA-v3"/>
    <property type="match status" value="1"/>
</dbReference>
<dbReference type="NCBIfam" id="TIGR01549">
    <property type="entry name" value="HAD-SF-IA-v1"/>
    <property type="match status" value="1"/>
</dbReference>
<dbReference type="Gene3D" id="3.40.50.1000">
    <property type="entry name" value="HAD superfamily/HAD-like"/>
    <property type="match status" value="1"/>
</dbReference>
<dbReference type="SFLD" id="SFLDG01129">
    <property type="entry name" value="C1.5:_HAD__Beta-PGM__Phosphata"/>
    <property type="match status" value="1"/>
</dbReference>
<dbReference type="InterPro" id="IPR006439">
    <property type="entry name" value="HAD-SF_hydro_IA"/>
</dbReference>
<dbReference type="InterPro" id="IPR036412">
    <property type="entry name" value="HAD-like_sf"/>
</dbReference>
<sequence length="242" mass="27345">MSFQEHTVDFYTEDTPCKNTPYTLLVFDWDGTLMDSEAKIIDVCHTTVDDLGLPRPSDASIRDVIGLALPISVRALFPGREDSVYDRIMARYRHYFINSMRSSEVFPDVPETLRTLRENGFLMAVATGKTRDGLERDFLSTGLREMFHATRCADEALSKPHPRMLHQIMTELMVEPEATLMIGDSVHDLEMARNAGVDAIAVTYGVLHDRTTHLLQYKLRACLDAFGDLVDWLACHPQPPGK</sequence>
<dbReference type="SFLD" id="SFLDS00003">
    <property type="entry name" value="Haloacid_Dehalogenase"/>
    <property type="match status" value="1"/>
</dbReference>
<dbReference type="AlphaFoldDB" id="A0A450T8C9"/>
<reference evidence="1" key="1">
    <citation type="submission" date="2019-02" db="EMBL/GenBank/DDBJ databases">
        <authorList>
            <person name="Gruber-Vodicka R. H."/>
            <person name="Seah K. B. B."/>
        </authorList>
    </citation>
    <scope>NUCLEOTIDE SEQUENCE</scope>
    <source>
        <strain evidence="1">BECK_BZ131</strain>
    </source>
</reference>
<dbReference type="GO" id="GO:0005829">
    <property type="term" value="C:cytosol"/>
    <property type="evidence" value="ECO:0007669"/>
    <property type="project" value="TreeGrafter"/>
</dbReference>
<dbReference type="GO" id="GO:0006281">
    <property type="term" value="P:DNA repair"/>
    <property type="evidence" value="ECO:0007669"/>
    <property type="project" value="TreeGrafter"/>
</dbReference>
<organism evidence="1">
    <name type="scientific">Candidatus Kentrum sp. FW</name>
    <dbReference type="NCBI Taxonomy" id="2126338"/>
    <lineage>
        <taxon>Bacteria</taxon>
        <taxon>Pseudomonadati</taxon>
        <taxon>Pseudomonadota</taxon>
        <taxon>Gammaproteobacteria</taxon>
        <taxon>Candidatus Kentrum</taxon>
    </lineage>
</organism>
<evidence type="ECO:0000313" key="1">
    <source>
        <dbReference type="EMBL" id="VFJ62966.1"/>
    </source>
</evidence>
<dbReference type="Gene3D" id="1.10.150.240">
    <property type="entry name" value="Putative phosphatase, domain 2"/>
    <property type="match status" value="1"/>
</dbReference>
<dbReference type="InterPro" id="IPR050155">
    <property type="entry name" value="HAD-like_hydrolase_sf"/>
</dbReference>
<dbReference type="Pfam" id="PF13419">
    <property type="entry name" value="HAD_2"/>
    <property type="match status" value="1"/>
</dbReference>
<dbReference type="PANTHER" id="PTHR43434">
    <property type="entry name" value="PHOSPHOGLYCOLATE PHOSPHATASE"/>
    <property type="match status" value="1"/>
</dbReference>
<dbReference type="GO" id="GO:0008967">
    <property type="term" value="F:phosphoglycolate phosphatase activity"/>
    <property type="evidence" value="ECO:0007669"/>
    <property type="project" value="TreeGrafter"/>
</dbReference>
<dbReference type="InterPro" id="IPR041492">
    <property type="entry name" value="HAD_2"/>
</dbReference>
<dbReference type="PANTHER" id="PTHR43434:SF24">
    <property type="entry name" value="HYDROLASE-RELATED"/>
    <property type="match status" value="1"/>
</dbReference>
<dbReference type="InterPro" id="IPR023214">
    <property type="entry name" value="HAD_sf"/>
</dbReference>
<dbReference type="SFLD" id="SFLDG01135">
    <property type="entry name" value="C1.5.6:_HAD__Beta-PGM__Phospha"/>
    <property type="match status" value="1"/>
</dbReference>
<dbReference type="InterPro" id="IPR023198">
    <property type="entry name" value="PGP-like_dom2"/>
</dbReference>
<accession>A0A450T8C9</accession>
<proteinExistence type="predicted"/>
<protein>
    <submittedName>
        <fullName evidence="1">Phosphoglycolate phosphatase</fullName>
    </submittedName>
</protein>
<dbReference type="SUPFAM" id="SSF56784">
    <property type="entry name" value="HAD-like"/>
    <property type="match status" value="1"/>
</dbReference>